<gene>
    <name evidence="6" type="ORF">H6H03_03770</name>
</gene>
<protein>
    <submittedName>
        <fullName evidence="6">Tetratricopeptide repeat protein</fullName>
    </submittedName>
</protein>
<evidence type="ECO:0000313" key="6">
    <source>
        <dbReference type="EMBL" id="MBD2733034.1"/>
    </source>
</evidence>
<dbReference type="InterPro" id="IPR050498">
    <property type="entry name" value="Ycf3"/>
</dbReference>
<evidence type="ECO:0000313" key="7">
    <source>
        <dbReference type="Proteomes" id="UP000637383"/>
    </source>
</evidence>
<feature type="repeat" description="TPR" evidence="3">
    <location>
        <begin position="63"/>
        <end position="96"/>
    </location>
</feature>
<feature type="transmembrane region" description="Helical" evidence="5">
    <location>
        <begin position="7"/>
        <end position="28"/>
    </location>
</feature>
<sequence>MKIITNYLSIIFGVCSAFFIFSIILDVAKAQEQPACPSGQITDSNGSCSPSSQGQNSTSMASAQGFFRSGRKLAKQGQSQDAIAEYTRAIELDPNYAEAYFYRGNTLALEGQPQKGIEDLQKAAAIFTSRGESERAQAVQQHEEIIRRGIQEGEF</sequence>
<dbReference type="SUPFAM" id="SSF48452">
    <property type="entry name" value="TPR-like"/>
    <property type="match status" value="1"/>
</dbReference>
<dbReference type="PANTHER" id="PTHR44858:SF1">
    <property type="entry name" value="UDP-N-ACETYLGLUCOSAMINE--PEPTIDE N-ACETYLGLUCOSAMINYLTRANSFERASE SPINDLY-RELATED"/>
    <property type="match status" value="1"/>
</dbReference>
<keyword evidence="5" id="KW-0472">Membrane</keyword>
<dbReference type="PANTHER" id="PTHR44858">
    <property type="entry name" value="TETRATRICOPEPTIDE REPEAT PROTEIN 6"/>
    <property type="match status" value="1"/>
</dbReference>
<keyword evidence="1" id="KW-0677">Repeat</keyword>
<dbReference type="Pfam" id="PF13414">
    <property type="entry name" value="TPR_11"/>
    <property type="match status" value="1"/>
</dbReference>
<evidence type="ECO:0000256" key="1">
    <source>
        <dbReference type="ARBA" id="ARBA00022737"/>
    </source>
</evidence>
<keyword evidence="5" id="KW-1133">Transmembrane helix</keyword>
<keyword evidence="5" id="KW-0812">Transmembrane</keyword>
<dbReference type="InterPro" id="IPR011990">
    <property type="entry name" value="TPR-like_helical_dom_sf"/>
</dbReference>
<keyword evidence="7" id="KW-1185">Reference proteome</keyword>
<reference evidence="6 7" key="1">
    <citation type="journal article" date="2020" name="ISME J.">
        <title>Comparative genomics reveals insights into cyanobacterial evolution and habitat adaptation.</title>
        <authorList>
            <person name="Chen M.Y."/>
            <person name="Teng W.K."/>
            <person name="Zhao L."/>
            <person name="Hu C.X."/>
            <person name="Zhou Y.K."/>
            <person name="Han B.P."/>
            <person name="Song L.R."/>
            <person name="Shu W.S."/>
        </authorList>
    </citation>
    <scope>NUCLEOTIDE SEQUENCE [LARGE SCALE GENOMIC DNA]</scope>
    <source>
        <strain evidence="6 7">FACHB-159</strain>
    </source>
</reference>
<evidence type="ECO:0000256" key="2">
    <source>
        <dbReference type="ARBA" id="ARBA00022803"/>
    </source>
</evidence>
<organism evidence="6 7">
    <name type="scientific">Nostoc paludosum FACHB-159</name>
    <dbReference type="NCBI Taxonomy" id="2692908"/>
    <lineage>
        <taxon>Bacteria</taxon>
        <taxon>Bacillati</taxon>
        <taxon>Cyanobacteriota</taxon>
        <taxon>Cyanophyceae</taxon>
        <taxon>Nostocales</taxon>
        <taxon>Nostocaceae</taxon>
        <taxon>Nostoc</taxon>
    </lineage>
</organism>
<proteinExistence type="predicted"/>
<comment type="caution">
    <text evidence="6">The sequence shown here is derived from an EMBL/GenBank/DDBJ whole genome shotgun (WGS) entry which is preliminary data.</text>
</comment>
<accession>A0ABR8K2Q9</accession>
<evidence type="ECO:0000256" key="3">
    <source>
        <dbReference type="PROSITE-ProRule" id="PRU00339"/>
    </source>
</evidence>
<dbReference type="InterPro" id="IPR019734">
    <property type="entry name" value="TPR_rpt"/>
</dbReference>
<feature type="compositionally biased region" description="Polar residues" evidence="4">
    <location>
        <begin position="39"/>
        <end position="62"/>
    </location>
</feature>
<evidence type="ECO:0000256" key="4">
    <source>
        <dbReference type="SAM" id="MobiDB-lite"/>
    </source>
</evidence>
<name>A0ABR8K2Q9_9NOSO</name>
<dbReference type="PROSITE" id="PS50005">
    <property type="entry name" value="TPR"/>
    <property type="match status" value="1"/>
</dbReference>
<dbReference type="RefSeq" id="WP_190953784.1">
    <property type="nucleotide sequence ID" value="NZ_JACJTU010000002.1"/>
</dbReference>
<dbReference type="Proteomes" id="UP000637383">
    <property type="component" value="Unassembled WGS sequence"/>
</dbReference>
<feature type="region of interest" description="Disordered" evidence="4">
    <location>
        <begin position="36"/>
        <end position="62"/>
    </location>
</feature>
<evidence type="ECO:0000256" key="5">
    <source>
        <dbReference type="SAM" id="Phobius"/>
    </source>
</evidence>
<keyword evidence="2 3" id="KW-0802">TPR repeat</keyword>
<dbReference type="SMART" id="SM00028">
    <property type="entry name" value="TPR"/>
    <property type="match status" value="2"/>
</dbReference>
<dbReference type="EMBL" id="JACJTU010000002">
    <property type="protein sequence ID" value="MBD2733034.1"/>
    <property type="molecule type" value="Genomic_DNA"/>
</dbReference>
<dbReference type="Gene3D" id="1.25.40.10">
    <property type="entry name" value="Tetratricopeptide repeat domain"/>
    <property type="match status" value="1"/>
</dbReference>